<keyword evidence="2" id="KW-1185">Reference proteome</keyword>
<organism evidence="1 2">
    <name type="scientific">Candidatus Pantoea communis</name>
    <dbReference type="NCBI Taxonomy" id="2608354"/>
    <lineage>
        <taxon>Bacteria</taxon>
        <taxon>Pseudomonadati</taxon>
        <taxon>Pseudomonadota</taxon>
        <taxon>Gammaproteobacteria</taxon>
        <taxon>Enterobacterales</taxon>
        <taxon>Erwiniaceae</taxon>
        <taxon>Pantoea</taxon>
    </lineage>
</organism>
<dbReference type="Proteomes" id="UP001515780">
    <property type="component" value="Unassembled WGS sequence"/>
</dbReference>
<sequence length="210" mass="24484">MNKTEFFDSMKECRVNLTAFITISPRDNGKTALVMNQSGAPNAFLSMHKDGSQSLRQAWDKYERWLKEFFMNFDDIINEDHVAAIEEDREIQALLAESDEVSMMEEEQKKEVIELTHEAALVMNEEIDRLSQDLADRRCYFYDDIQIHNGQQAVIARYKKEAFDNGPRLIQHILKVIVISRRRAEKLTGYAETPPPPRTSDDIFEYDIPF</sequence>
<dbReference type="RefSeq" id="WP_166718773.1">
    <property type="nucleotide sequence ID" value="NZ_VWXC01000001.1"/>
</dbReference>
<reference evidence="1 2" key="1">
    <citation type="journal article" date="2019" name="bioRxiv">
        <title>Bacteria contribute to plant secondary compound degradation in a generalist herbivore system.</title>
        <authorList>
            <person name="Francoeur C.B."/>
            <person name="Khadempour L."/>
            <person name="Moreira-Soto R.D."/>
            <person name="Gotting K."/>
            <person name="Book A.J."/>
            <person name="Pinto-Tomas A.A."/>
            <person name="Keefover-Ring K."/>
            <person name="Currie C.R."/>
        </authorList>
    </citation>
    <scope>NUCLEOTIDE SEQUENCE [LARGE SCALE GENOMIC DNA]</scope>
    <source>
        <strain evidence="1">Al-1710</strain>
    </source>
</reference>
<protein>
    <submittedName>
        <fullName evidence="1">Uncharacterized protein</fullName>
    </submittedName>
</protein>
<accession>A0ABX0RIB6</accession>
<proteinExistence type="predicted"/>
<evidence type="ECO:0000313" key="2">
    <source>
        <dbReference type="Proteomes" id="UP001515780"/>
    </source>
</evidence>
<evidence type="ECO:0000313" key="1">
    <source>
        <dbReference type="EMBL" id="NIG17392.1"/>
    </source>
</evidence>
<gene>
    <name evidence="1" type="ORF">F3J37_01695</name>
</gene>
<dbReference type="EMBL" id="VWXC01000001">
    <property type="protein sequence ID" value="NIG17392.1"/>
    <property type="molecule type" value="Genomic_DNA"/>
</dbReference>
<name>A0ABX0RIB6_9GAMM</name>
<comment type="caution">
    <text evidence="1">The sequence shown here is derived from an EMBL/GenBank/DDBJ whole genome shotgun (WGS) entry which is preliminary data.</text>
</comment>